<dbReference type="NCBIfam" id="TIGR01409">
    <property type="entry name" value="TAT_signal_seq"/>
    <property type="match status" value="1"/>
</dbReference>
<dbReference type="Proteomes" id="UP000779900">
    <property type="component" value="Unassembled WGS sequence"/>
</dbReference>
<reference evidence="2" key="1">
    <citation type="submission" date="2019-03" db="EMBL/GenBank/DDBJ databases">
        <title>Lake Tanganyika Metagenome-Assembled Genomes (MAGs).</title>
        <authorList>
            <person name="Tran P."/>
        </authorList>
    </citation>
    <scope>NUCLEOTIDE SEQUENCE</scope>
    <source>
        <strain evidence="2">K_DeepCast_150m_m2_040</strain>
    </source>
</reference>
<feature type="domain" description="DUF362" evidence="1">
    <location>
        <begin position="106"/>
        <end position="295"/>
    </location>
</feature>
<dbReference type="Pfam" id="PF04015">
    <property type="entry name" value="DUF362"/>
    <property type="match status" value="1"/>
</dbReference>
<dbReference type="InterPro" id="IPR006311">
    <property type="entry name" value="TAT_signal"/>
</dbReference>
<gene>
    <name evidence="2" type="ORF">FJY68_03885</name>
</gene>
<dbReference type="AlphaFoldDB" id="A0A937XF82"/>
<protein>
    <submittedName>
        <fullName evidence="2">DUF362 domain-containing protein</fullName>
    </submittedName>
</protein>
<evidence type="ECO:0000259" key="1">
    <source>
        <dbReference type="Pfam" id="PF04015"/>
    </source>
</evidence>
<sequence>MKDVSRRDFLKYVGVGALGLVAKPQLLSAFDRKLWPALDASDVVQCFHDGATSGSTINEPVVQMMVDESIMALAGVRNVGEAWKSIFPGITQSSIVSIKACNGNGAIPTHPAVVRCMIDGLARMDVGGSNFPKNNIIVWEDHDSQLTQAGFTIYDGSDPDTVRCFGTDHSGVGYDSGVTLNINGTSANPSKILSQMSDYVINAATLRTHNLSDVTVSLKNHYGSVNARQHTNKCSPALPALSQQIRDVITPNNIQKLFVVDGLFGLYSGGPSGAPNFNPKLLLMTRDTVACDAQAQNVINAERALHSLPALDADHIRVAADPPYNLGSLDINLIELNNLGVGETGRPAADDGLFAVSPEPVRNRATVTFTVSRPGPVSLELLDAAGRTETRLFAGTLRPGRHSVTWHTTRQLAAGTHLLRLNGAGAIRTRNVLIVK</sequence>
<dbReference type="InterPro" id="IPR007160">
    <property type="entry name" value="DUF362"/>
</dbReference>
<evidence type="ECO:0000313" key="3">
    <source>
        <dbReference type="Proteomes" id="UP000779900"/>
    </source>
</evidence>
<dbReference type="InterPro" id="IPR019546">
    <property type="entry name" value="TAT_signal_bac_arc"/>
</dbReference>
<evidence type="ECO:0000313" key="2">
    <source>
        <dbReference type="EMBL" id="MBM3330976.1"/>
    </source>
</evidence>
<proteinExistence type="predicted"/>
<dbReference type="EMBL" id="VGIR01000015">
    <property type="protein sequence ID" value="MBM3330976.1"/>
    <property type="molecule type" value="Genomic_DNA"/>
</dbReference>
<name>A0A937XF82_UNCW3</name>
<dbReference type="PROSITE" id="PS51318">
    <property type="entry name" value="TAT"/>
    <property type="match status" value="1"/>
</dbReference>
<organism evidence="2 3">
    <name type="scientific">candidate division WOR-3 bacterium</name>
    <dbReference type="NCBI Taxonomy" id="2052148"/>
    <lineage>
        <taxon>Bacteria</taxon>
        <taxon>Bacteria division WOR-3</taxon>
    </lineage>
</organism>
<accession>A0A937XF82</accession>
<comment type="caution">
    <text evidence="2">The sequence shown here is derived from an EMBL/GenBank/DDBJ whole genome shotgun (WGS) entry which is preliminary data.</text>
</comment>